<keyword evidence="2" id="KW-1185">Reference proteome</keyword>
<name>A0A9J5Z3Q9_SOLCO</name>
<proteinExistence type="predicted"/>
<dbReference type="Proteomes" id="UP000824120">
    <property type="component" value="Chromosome 5"/>
</dbReference>
<reference evidence="1 2" key="1">
    <citation type="submission" date="2020-09" db="EMBL/GenBank/DDBJ databases">
        <title>De no assembly of potato wild relative species, Solanum commersonii.</title>
        <authorList>
            <person name="Cho K."/>
        </authorList>
    </citation>
    <scope>NUCLEOTIDE SEQUENCE [LARGE SCALE GENOMIC DNA]</scope>
    <source>
        <strain evidence="1">LZ3.2</strain>
        <tissue evidence="1">Leaf</tissue>
    </source>
</reference>
<accession>A0A9J5Z3Q9</accession>
<dbReference type="EMBL" id="JACXVP010000005">
    <property type="protein sequence ID" value="KAG5606076.1"/>
    <property type="molecule type" value="Genomic_DNA"/>
</dbReference>
<protein>
    <submittedName>
        <fullName evidence="1">Uncharacterized protein</fullName>
    </submittedName>
</protein>
<comment type="caution">
    <text evidence="1">The sequence shown here is derived from an EMBL/GenBank/DDBJ whole genome shotgun (WGS) entry which is preliminary data.</text>
</comment>
<organism evidence="1 2">
    <name type="scientific">Solanum commersonii</name>
    <name type="common">Commerson's wild potato</name>
    <name type="synonym">Commerson's nightshade</name>
    <dbReference type="NCBI Taxonomy" id="4109"/>
    <lineage>
        <taxon>Eukaryota</taxon>
        <taxon>Viridiplantae</taxon>
        <taxon>Streptophyta</taxon>
        <taxon>Embryophyta</taxon>
        <taxon>Tracheophyta</taxon>
        <taxon>Spermatophyta</taxon>
        <taxon>Magnoliopsida</taxon>
        <taxon>eudicotyledons</taxon>
        <taxon>Gunneridae</taxon>
        <taxon>Pentapetalae</taxon>
        <taxon>asterids</taxon>
        <taxon>lamiids</taxon>
        <taxon>Solanales</taxon>
        <taxon>Solanaceae</taxon>
        <taxon>Solanoideae</taxon>
        <taxon>Solaneae</taxon>
        <taxon>Solanum</taxon>
    </lineage>
</organism>
<evidence type="ECO:0000313" key="1">
    <source>
        <dbReference type="EMBL" id="KAG5606076.1"/>
    </source>
</evidence>
<sequence>MAQPQQPKDLGNLQRSIYVELKNIKQDIIQHFYTTKNYQRSRGSYILEKMARDRSSHHRTVSSIAEFQHEQTPIWVIHQTTLRNCEELK</sequence>
<evidence type="ECO:0000313" key="2">
    <source>
        <dbReference type="Proteomes" id="UP000824120"/>
    </source>
</evidence>
<dbReference type="AlphaFoldDB" id="A0A9J5Z3Q9"/>
<gene>
    <name evidence="1" type="ORF">H5410_027568</name>
</gene>